<accession>A0A1T4YXG2</accession>
<proteinExistence type="predicted"/>
<sequence>MTNMLYLSRSFVEIGPFSAEELSSFFVRGVLKDTDYVRAESADEWLHVNDWVASLTPAAPVAEAPAPAAAAKKAPAKKAAAKTAAKKAPAKKAAKKSA</sequence>
<evidence type="ECO:0000313" key="3">
    <source>
        <dbReference type="Proteomes" id="UP000190774"/>
    </source>
</evidence>
<gene>
    <name evidence="2" type="ORF">SAMN02745166_04492</name>
</gene>
<dbReference type="RefSeq" id="WP_078815620.1">
    <property type="nucleotide sequence ID" value="NZ_FUYE01000020.1"/>
</dbReference>
<dbReference type="Pfam" id="PF14237">
    <property type="entry name" value="GYF_2"/>
    <property type="match status" value="1"/>
</dbReference>
<dbReference type="EMBL" id="FUYE01000020">
    <property type="protein sequence ID" value="SKB06472.1"/>
    <property type="molecule type" value="Genomic_DNA"/>
</dbReference>
<reference evidence="3" key="1">
    <citation type="submission" date="2017-02" db="EMBL/GenBank/DDBJ databases">
        <authorList>
            <person name="Varghese N."/>
            <person name="Submissions S."/>
        </authorList>
    </citation>
    <scope>NUCLEOTIDE SEQUENCE [LARGE SCALE GENOMIC DNA]</scope>
    <source>
        <strain evidence="3">ATCC 700200</strain>
    </source>
</reference>
<keyword evidence="3" id="KW-1185">Reference proteome</keyword>
<organism evidence="2 3">
    <name type="scientific">Prosthecobacter debontii</name>
    <dbReference type="NCBI Taxonomy" id="48467"/>
    <lineage>
        <taxon>Bacteria</taxon>
        <taxon>Pseudomonadati</taxon>
        <taxon>Verrucomicrobiota</taxon>
        <taxon>Verrucomicrobiia</taxon>
        <taxon>Verrucomicrobiales</taxon>
        <taxon>Verrucomicrobiaceae</taxon>
        <taxon>Prosthecobacter</taxon>
    </lineage>
</organism>
<feature type="domain" description="GYF" evidence="1">
    <location>
        <begin position="12"/>
        <end position="50"/>
    </location>
</feature>
<dbReference type="InterPro" id="IPR025640">
    <property type="entry name" value="GYF_2"/>
</dbReference>
<protein>
    <recommendedName>
        <fullName evidence="1">GYF domain-containing protein</fullName>
    </recommendedName>
</protein>
<evidence type="ECO:0000313" key="2">
    <source>
        <dbReference type="EMBL" id="SKB06472.1"/>
    </source>
</evidence>
<evidence type="ECO:0000259" key="1">
    <source>
        <dbReference type="Pfam" id="PF14237"/>
    </source>
</evidence>
<name>A0A1T4YXG2_9BACT</name>
<dbReference type="STRING" id="48467.SAMN02745166_04492"/>
<dbReference type="Proteomes" id="UP000190774">
    <property type="component" value="Unassembled WGS sequence"/>
</dbReference>
<dbReference type="AlphaFoldDB" id="A0A1T4YXG2"/>